<gene>
    <name evidence="2" type="ORF">ACFOS1_06455</name>
</gene>
<dbReference type="Proteomes" id="UP001595793">
    <property type="component" value="Unassembled WGS sequence"/>
</dbReference>
<evidence type="ECO:0000256" key="1">
    <source>
        <dbReference type="SAM" id="SignalP"/>
    </source>
</evidence>
<proteinExistence type="predicted"/>
<dbReference type="EMBL" id="JBHSAS010000006">
    <property type="protein sequence ID" value="MFC4027040.1"/>
    <property type="molecule type" value="Genomic_DNA"/>
</dbReference>
<evidence type="ECO:0000313" key="2">
    <source>
        <dbReference type="EMBL" id="MFC4027040.1"/>
    </source>
</evidence>
<keyword evidence="3" id="KW-1185">Reference proteome</keyword>
<comment type="caution">
    <text evidence="2">The sequence shown here is derived from an EMBL/GenBank/DDBJ whole genome shotgun (WGS) entry which is preliminary data.</text>
</comment>
<protein>
    <submittedName>
        <fullName evidence="2">Uncharacterized protein</fullName>
    </submittedName>
</protein>
<keyword evidence="1" id="KW-0732">Signal</keyword>
<accession>A0ABV8H8C7</accession>
<evidence type="ECO:0000313" key="3">
    <source>
        <dbReference type="Proteomes" id="UP001595793"/>
    </source>
</evidence>
<organism evidence="2 3">
    <name type="scientific">Zunongwangia endophytica</name>
    <dbReference type="NCBI Taxonomy" id="1808945"/>
    <lineage>
        <taxon>Bacteria</taxon>
        <taxon>Pseudomonadati</taxon>
        <taxon>Bacteroidota</taxon>
        <taxon>Flavobacteriia</taxon>
        <taxon>Flavobacteriales</taxon>
        <taxon>Flavobacteriaceae</taxon>
        <taxon>Zunongwangia</taxon>
    </lineage>
</organism>
<dbReference type="RefSeq" id="WP_290235117.1">
    <property type="nucleotide sequence ID" value="NZ_JAUFPZ010000002.1"/>
</dbReference>
<name>A0ABV8H8C7_9FLAO</name>
<feature type="chain" id="PRO_5047539180" evidence="1">
    <location>
        <begin position="20"/>
        <end position="156"/>
    </location>
</feature>
<reference evidence="3" key="1">
    <citation type="journal article" date="2019" name="Int. J. Syst. Evol. Microbiol.">
        <title>The Global Catalogue of Microorganisms (GCM) 10K type strain sequencing project: providing services to taxonomists for standard genome sequencing and annotation.</title>
        <authorList>
            <consortium name="The Broad Institute Genomics Platform"/>
            <consortium name="The Broad Institute Genome Sequencing Center for Infectious Disease"/>
            <person name="Wu L."/>
            <person name="Ma J."/>
        </authorList>
    </citation>
    <scope>NUCLEOTIDE SEQUENCE [LARGE SCALE GENOMIC DNA]</scope>
    <source>
        <strain evidence="3">CECT 9128</strain>
    </source>
</reference>
<feature type="signal peptide" evidence="1">
    <location>
        <begin position="1"/>
        <end position="19"/>
    </location>
</feature>
<sequence length="156" mass="16477">MKKIITLILFIASLSLSNAQQIEYEKVFGGYKFTRNENTLSLGDLSNIVEDTPQAEDLIKKAKTTTVFTTILSFAGGGLIGWPIGEAIGGGDPNWALAGIGAGLVAVAIPLSSSAGKKAKEAVDIYNMSLEKQTNNFNPELNILASGNGLGLSLRF</sequence>